<dbReference type="Proteomes" id="UP001345963">
    <property type="component" value="Unassembled WGS sequence"/>
</dbReference>
<protein>
    <recommendedName>
        <fullName evidence="4">NADH dehydrogenase subunit 6</fullName>
    </recommendedName>
</protein>
<keyword evidence="1" id="KW-1133">Transmembrane helix</keyword>
<organism evidence="2 3">
    <name type="scientific">Ataeniobius toweri</name>
    <dbReference type="NCBI Taxonomy" id="208326"/>
    <lineage>
        <taxon>Eukaryota</taxon>
        <taxon>Metazoa</taxon>
        <taxon>Chordata</taxon>
        <taxon>Craniata</taxon>
        <taxon>Vertebrata</taxon>
        <taxon>Euteleostomi</taxon>
        <taxon>Actinopterygii</taxon>
        <taxon>Neopterygii</taxon>
        <taxon>Teleostei</taxon>
        <taxon>Neoteleostei</taxon>
        <taxon>Acanthomorphata</taxon>
        <taxon>Ovalentaria</taxon>
        <taxon>Atherinomorphae</taxon>
        <taxon>Cyprinodontiformes</taxon>
        <taxon>Goodeidae</taxon>
        <taxon>Ataeniobius</taxon>
    </lineage>
</organism>
<keyword evidence="1" id="KW-0812">Transmembrane</keyword>
<keyword evidence="1" id="KW-0472">Membrane</keyword>
<evidence type="ECO:0000313" key="2">
    <source>
        <dbReference type="EMBL" id="MED6253087.1"/>
    </source>
</evidence>
<comment type="caution">
    <text evidence="2">The sequence shown here is derived from an EMBL/GenBank/DDBJ whole genome shotgun (WGS) entry which is preliminary data.</text>
</comment>
<dbReference type="EMBL" id="JAHUTI010063803">
    <property type="protein sequence ID" value="MED6253087.1"/>
    <property type="molecule type" value="Genomic_DNA"/>
</dbReference>
<gene>
    <name evidence="2" type="ORF">ATANTOWER_022110</name>
</gene>
<proteinExistence type="predicted"/>
<evidence type="ECO:0000313" key="3">
    <source>
        <dbReference type="Proteomes" id="UP001345963"/>
    </source>
</evidence>
<evidence type="ECO:0008006" key="4">
    <source>
        <dbReference type="Google" id="ProtNLM"/>
    </source>
</evidence>
<keyword evidence="3" id="KW-1185">Reference proteome</keyword>
<accession>A0ABU7BRL4</accession>
<feature type="transmembrane region" description="Helical" evidence="1">
    <location>
        <begin position="20"/>
        <end position="42"/>
    </location>
</feature>
<reference evidence="2 3" key="1">
    <citation type="submission" date="2021-07" db="EMBL/GenBank/DDBJ databases">
        <authorList>
            <person name="Palmer J.M."/>
        </authorList>
    </citation>
    <scope>NUCLEOTIDE SEQUENCE [LARGE SCALE GENOMIC DNA]</scope>
    <source>
        <strain evidence="2 3">AT_MEX2019</strain>
        <tissue evidence="2">Muscle</tissue>
    </source>
</reference>
<sequence>MVLLLSGGVWCHGRCLAPGYLCVGSWLLVCWLLVTCVLAPGYLCVGSWLLVCWLLVTCVLAPGYLCVGCLAQQRLCFPVEELNGQLHNKEQKMHAFLKHT</sequence>
<name>A0ABU7BRL4_9TELE</name>
<evidence type="ECO:0000256" key="1">
    <source>
        <dbReference type="SAM" id="Phobius"/>
    </source>
</evidence>
<feature type="transmembrane region" description="Helical" evidence="1">
    <location>
        <begin position="48"/>
        <end position="67"/>
    </location>
</feature>